<dbReference type="InterPro" id="IPR029058">
    <property type="entry name" value="AB_hydrolase_fold"/>
</dbReference>
<dbReference type="Proteomes" id="UP000065220">
    <property type="component" value="Chromosome"/>
</dbReference>
<dbReference type="Gene3D" id="3.40.50.1820">
    <property type="entry name" value="alpha/beta hydrolase"/>
    <property type="match status" value="1"/>
</dbReference>
<evidence type="ECO:0000313" key="4">
    <source>
        <dbReference type="Proteomes" id="UP000065220"/>
    </source>
</evidence>
<feature type="region of interest" description="Disordered" evidence="1">
    <location>
        <begin position="25"/>
        <end position="63"/>
    </location>
</feature>
<dbReference type="KEGG" id="ard:AXF14_02355"/>
<dbReference type="EMBL" id="CP014228">
    <property type="protein sequence ID" value="AMD86649.1"/>
    <property type="molecule type" value="Genomic_DNA"/>
</dbReference>
<dbReference type="RefSeq" id="WP_067940449.1">
    <property type="nucleotide sequence ID" value="NZ_CP014228.1"/>
</dbReference>
<name>A0A0X8JD20_ACTRD</name>
<gene>
    <name evidence="3" type="ORF">AXF14_02355</name>
</gene>
<accession>A0A0X8JD20</accession>
<dbReference type="InterPro" id="IPR022742">
    <property type="entry name" value="Hydrolase_4"/>
</dbReference>
<evidence type="ECO:0000256" key="1">
    <source>
        <dbReference type="SAM" id="MobiDB-lite"/>
    </source>
</evidence>
<dbReference type="GO" id="GO:0016787">
    <property type="term" value="F:hydrolase activity"/>
    <property type="evidence" value="ECO:0007669"/>
    <property type="project" value="UniProtKB-KW"/>
</dbReference>
<dbReference type="SUPFAM" id="SSF53474">
    <property type="entry name" value="alpha/beta-Hydrolases"/>
    <property type="match status" value="1"/>
</dbReference>
<dbReference type="STRING" id="111015.AXF14_02355"/>
<proteinExistence type="predicted"/>
<dbReference type="PANTHER" id="PTHR11614">
    <property type="entry name" value="PHOSPHOLIPASE-RELATED"/>
    <property type="match status" value="1"/>
</dbReference>
<dbReference type="InterPro" id="IPR051044">
    <property type="entry name" value="MAG_DAG_Lipase"/>
</dbReference>
<dbReference type="Pfam" id="PF12146">
    <property type="entry name" value="Hydrolase_4"/>
    <property type="match status" value="1"/>
</dbReference>
<evidence type="ECO:0000259" key="2">
    <source>
        <dbReference type="Pfam" id="PF12146"/>
    </source>
</evidence>
<evidence type="ECO:0000313" key="3">
    <source>
        <dbReference type="EMBL" id="AMD86649.1"/>
    </source>
</evidence>
<organism evidence="3 4">
    <name type="scientific">Actinomyces radicidentis</name>
    <dbReference type="NCBI Taxonomy" id="111015"/>
    <lineage>
        <taxon>Bacteria</taxon>
        <taxon>Bacillati</taxon>
        <taxon>Actinomycetota</taxon>
        <taxon>Actinomycetes</taxon>
        <taxon>Actinomycetales</taxon>
        <taxon>Actinomycetaceae</taxon>
        <taxon>Actinomyces</taxon>
    </lineage>
</organism>
<dbReference type="OrthoDB" id="9806902at2"/>
<keyword evidence="3" id="KW-0378">Hydrolase</keyword>
<keyword evidence="4" id="KW-1185">Reference proteome</keyword>
<sequence length="352" mass="37779">MKSTSSFLTATDGKRLAVRSWVPDAVRVLGSPARPEPATSDGGDERAPRAPQVRTDVAPEPGSPRAVLQVVHGMAEHSGRYRRLAAAACARGLAVVADDHRGHGATIAADDERGHTGDASSWRQLLRDQDVVRDEIARTWPDAPVILLGHSWGSLIVRGSLARCDRRRVVGAVVMGTAGDPGALGRVGRLLALAEARARGPRHPSAVLESQIIAPYNAPFAPARTVVDWLARDESEVSSYLADPLCGFTCTAGFYRDLLEAGLAVSSRRAFESIPCDLPLLVASGAEDPVGGAGKGVTEVATRMRRAGVRDVTLRLYPGARHELLNETNREEVTRDLLAWVEEHLPERRLTA</sequence>
<dbReference type="AlphaFoldDB" id="A0A0X8JD20"/>
<protein>
    <submittedName>
        <fullName evidence="3">Alpha/beta hydrolase</fullName>
    </submittedName>
</protein>
<feature type="domain" description="Serine aminopeptidase S33" evidence="2">
    <location>
        <begin position="63"/>
        <end position="329"/>
    </location>
</feature>
<reference evidence="4" key="1">
    <citation type="submission" date="2016-02" db="EMBL/GenBank/DDBJ databases">
        <authorList>
            <person name="Holder M.E."/>
            <person name="Ajami N.J."/>
            <person name="Petrosino J.F."/>
        </authorList>
    </citation>
    <scope>NUCLEOTIDE SEQUENCE [LARGE SCALE GENOMIC DNA]</scope>
    <source>
        <strain evidence="4">CCUG 36733</strain>
    </source>
</reference>